<name>A0A9W9Z506_9CNID</name>
<organism evidence="3 4">
    <name type="scientific">Desmophyllum pertusum</name>
    <dbReference type="NCBI Taxonomy" id="174260"/>
    <lineage>
        <taxon>Eukaryota</taxon>
        <taxon>Metazoa</taxon>
        <taxon>Cnidaria</taxon>
        <taxon>Anthozoa</taxon>
        <taxon>Hexacorallia</taxon>
        <taxon>Scleractinia</taxon>
        <taxon>Caryophylliina</taxon>
        <taxon>Caryophylliidae</taxon>
        <taxon>Desmophyllum</taxon>
    </lineage>
</organism>
<dbReference type="SUPFAM" id="SSF55797">
    <property type="entry name" value="PR-1-like"/>
    <property type="match status" value="1"/>
</dbReference>
<feature type="chain" id="PRO_5040785299" evidence="1">
    <location>
        <begin position="19"/>
        <end position="124"/>
    </location>
</feature>
<evidence type="ECO:0000256" key="1">
    <source>
        <dbReference type="SAM" id="SignalP"/>
    </source>
</evidence>
<protein>
    <submittedName>
        <fullName evidence="3">Peptidase inhibitor</fullName>
    </submittedName>
</protein>
<proteinExistence type="predicted"/>
<evidence type="ECO:0000259" key="2">
    <source>
        <dbReference type="SMART" id="SM00198"/>
    </source>
</evidence>
<reference evidence="3" key="1">
    <citation type="submission" date="2023-01" db="EMBL/GenBank/DDBJ databases">
        <title>Genome assembly of the deep-sea coral Lophelia pertusa.</title>
        <authorList>
            <person name="Herrera S."/>
            <person name="Cordes E."/>
        </authorList>
    </citation>
    <scope>NUCLEOTIDE SEQUENCE</scope>
    <source>
        <strain evidence="3">USNM1676648</strain>
        <tissue evidence="3">Polyp</tissue>
    </source>
</reference>
<dbReference type="InterPro" id="IPR014044">
    <property type="entry name" value="CAP_dom"/>
</dbReference>
<dbReference type="EMBL" id="MU826826">
    <property type="protein sequence ID" value="KAJ7375081.1"/>
    <property type="molecule type" value="Genomic_DNA"/>
</dbReference>
<dbReference type="Pfam" id="PF00188">
    <property type="entry name" value="CAP"/>
    <property type="match status" value="1"/>
</dbReference>
<sequence length="124" mass="14231">MLVLILALLLSDQETVSAMGRIKPSRGDFAISELSAEKKEKFLDEHNKFRGMVDPPAADMEYLFWDENLANLAQMWSNQCVWDHGFVEFGDEYPNDVPFKRVGQNLARNGELLTTRSQRREVVP</sequence>
<evidence type="ECO:0000313" key="4">
    <source>
        <dbReference type="Proteomes" id="UP001163046"/>
    </source>
</evidence>
<comment type="caution">
    <text evidence="3">The sequence shown here is derived from an EMBL/GenBank/DDBJ whole genome shotgun (WGS) entry which is preliminary data.</text>
</comment>
<dbReference type="Gene3D" id="3.40.33.10">
    <property type="entry name" value="CAP"/>
    <property type="match status" value="1"/>
</dbReference>
<feature type="domain" description="SCP" evidence="2">
    <location>
        <begin position="37"/>
        <end position="124"/>
    </location>
</feature>
<accession>A0A9W9Z506</accession>
<keyword evidence="1" id="KW-0732">Signal</keyword>
<evidence type="ECO:0000313" key="3">
    <source>
        <dbReference type="EMBL" id="KAJ7375081.1"/>
    </source>
</evidence>
<keyword evidence="4" id="KW-1185">Reference proteome</keyword>
<gene>
    <name evidence="3" type="primary">R3HDML</name>
    <name evidence="3" type="ORF">OS493_001813</name>
</gene>
<dbReference type="InterPro" id="IPR035940">
    <property type="entry name" value="CAP_sf"/>
</dbReference>
<feature type="signal peptide" evidence="1">
    <location>
        <begin position="1"/>
        <end position="18"/>
    </location>
</feature>
<dbReference type="OrthoDB" id="414826at2759"/>
<dbReference type="SMART" id="SM00198">
    <property type="entry name" value="SCP"/>
    <property type="match status" value="1"/>
</dbReference>
<dbReference type="Proteomes" id="UP001163046">
    <property type="component" value="Unassembled WGS sequence"/>
</dbReference>
<dbReference type="AlphaFoldDB" id="A0A9W9Z506"/>